<feature type="non-terminal residue" evidence="2">
    <location>
        <position position="102"/>
    </location>
</feature>
<reference evidence="2" key="1">
    <citation type="submission" date="2021-02" db="EMBL/GenBank/DDBJ databases">
        <authorList>
            <person name="Nowell W R."/>
        </authorList>
    </citation>
    <scope>NUCLEOTIDE SEQUENCE</scope>
</reference>
<dbReference type="AlphaFoldDB" id="A0A8S3A3H2"/>
<comment type="caution">
    <text evidence="2">The sequence shown here is derived from an EMBL/GenBank/DDBJ whole genome shotgun (WGS) entry which is preliminary data.</text>
</comment>
<organism evidence="2 3">
    <name type="scientific">Didymodactylos carnosus</name>
    <dbReference type="NCBI Taxonomy" id="1234261"/>
    <lineage>
        <taxon>Eukaryota</taxon>
        <taxon>Metazoa</taxon>
        <taxon>Spiralia</taxon>
        <taxon>Gnathifera</taxon>
        <taxon>Rotifera</taxon>
        <taxon>Eurotatoria</taxon>
        <taxon>Bdelloidea</taxon>
        <taxon>Philodinida</taxon>
        <taxon>Philodinidae</taxon>
        <taxon>Didymodactylos</taxon>
    </lineage>
</organism>
<dbReference type="Proteomes" id="UP000681722">
    <property type="component" value="Unassembled WGS sequence"/>
</dbReference>
<name>A0A8S3A3H2_9BILA</name>
<evidence type="ECO:0000313" key="2">
    <source>
        <dbReference type="EMBL" id="CAF4698213.1"/>
    </source>
</evidence>
<accession>A0A8S3A3H2</accession>
<dbReference type="EMBL" id="CAJOBC010161270">
    <property type="protein sequence ID" value="CAF4698213.1"/>
    <property type="molecule type" value="Genomic_DNA"/>
</dbReference>
<feature type="compositionally biased region" description="Polar residues" evidence="1">
    <location>
        <begin position="91"/>
        <end position="102"/>
    </location>
</feature>
<gene>
    <name evidence="2" type="ORF">SRO942_LOCUS51369</name>
</gene>
<evidence type="ECO:0000256" key="1">
    <source>
        <dbReference type="SAM" id="MobiDB-lite"/>
    </source>
</evidence>
<sequence>MENELDEQSKQLIQSDVSEEKKQTSWIEGIRQAISAPLVAVTETVQKVVDNLQSTTETDEQLPMAESNEQQVEPIVQHTPLPISQDDKTTNLDATQQAQLTT</sequence>
<evidence type="ECO:0000313" key="3">
    <source>
        <dbReference type="Proteomes" id="UP000681722"/>
    </source>
</evidence>
<proteinExistence type="predicted"/>
<protein>
    <submittedName>
        <fullName evidence="2">Uncharacterized protein</fullName>
    </submittedName>
</protein>
<feature type="region of interest" description="Disordered" evidence="1">
    <location>
        <begin position="52"/>
        <end position="102"/>
    </location>
</feature>
<feature type="region of interest" description="Disordered" evidence="1">
    <location>
        <begin position="1"/>
        <end position="23"/>
    </location>
</feature>